<keyword evidence="5" id="KW-0949">S-adenosyl-L-methionine</keyword>
<keyword evidence="2" id="KW-0698">rRNA processing</keyword>
<evidence type="ECO:0000256" key="4">
    <source>
        <dbReference type="ARBA" id="ARBA00022679"/>
    </source>
</evidence>
<dbReference type="Gene3D" id="3.30.950.10">
    <property type="entry name" value="Methyltransferase, Cobalt-precorrin-4 Transmethylase, Domain 2"/>
    <property type="match status" value="1"/>
</dbReference>
<keyword evidence="3 7" id="KW-0489">Methyltransferase</keyword>
<keyword evidence="8" id="KW-1185">Reference proteome</keyword>
<evidence type="ECO:0000256" key="2">
    <source>
        <dbReference type="ARBA" id="ARBA00022552"/>
    </source>
</evidence>
<dbReference type="EC" id="2.1.1.198" evidence="7"/>
<evidence type="ECO:0000256" key="3">
    <source>
        <dbReference type="ARBA" id="ARBA00022603"/>
    </source>
</evidence>
<sequence>MAGPLVLIASWIAEDVPVESVLPAGVLDRIRTIRDFVVEDAKTARQFLAACKHPVPMREIAMAELNEHTPDAAIAPLLAPAREGRDLGLLSEAGMPAVADPGARLVALAHAEDIGVVPLVGPSSILLALAASGLEGQRFRFVGYLPQEPRDRVERIATIERRSTMEDETQVFIETPYRNDAMLADLLKTCQPATRLAIAADVTGAKEWIRMKTIADWRRSVPEIGKRPAIFLLHAGAARRR</sequence>
<dbReference type="InterPro" id="IPR014776">
    <property type="entry name" value="4pyrrole_Mease_sub2"/>
</dbReference>
<keyword evidence="1" id="KW-0963">Cytoplasm</keyword>
<proteinExistence type="predicted"/>
<dbReference type="GO" id="GO:0032259">
    <property type="term" value="P:methylation"/>
    <property type="evidence" value="ECO:0007669"/>
    <property type="project" value="UniProtKB-KW"/>
</dbReference>
<name>A0A6M4GVS3_9PROT</name>
<evidence type="ECO:0000259" key="6">
    <source>
        <dbReference type="Pfam" id="PF00590"/>
    </source>
</evidence>
<dbReference type="PANTHER" id="PTHR46111">
    <property type="entry name" value="RIBOSOMAL RNA SMALL SUBUNIT METHYLTRANSFERASE I"/>
    <property type="match status" value="1"/>
</dbReference>
<protein>
    <submittedName>
        <fullName evidence="7">Ribosomal RNA small subunit methyltransferase I</fullName>
        <ecNumber evidence="7">2.1.1.198</ecNumber>
    </submittedName>
</protein>
<dbReference type="AlphaFoldDB" id="A0A6M4GVS3"/>
<evidence type="ECO:0000313" key="8">
    <source>
        <dbReference type="Proteomes" id="UP000501534"/>
    </source>
</evidence>
<dbReference type="InterPro" id="IPR000878">
    <property type="entry name" value="4pyrrol_Mease"/>
</dbReference>
<dbReference type="KEGG" id="uru:DSM104443_02203"/>
<dbReference type="InterPro" id="IPR035996">
    <property type="entry name" value="4pyrrol_Methylase_sf"/>
</dbReference>
<dbReference type="PIRSF" id="PIRSF005917">
    <property type="entry name" value="MTase_YraL"/>
    <property type="match status" value="1"/>
</dbReference>
<dbReference type="CDD" id="cd11649">
    <property type="entry name" value="RsmI_like"/>
    <property type="match status" value="1"/>
</dbReference>
<evidence type="ECO:0000313" key="7">
    <source>
        <dbReference type="EMBL" id="QJR11132.1"/>
    </source>
</evidence>
<dbReference type="PANTHER" id="PTHR46111:SF2">
    <property type="entry name" value="SAM-DEPENDENT METHYLTRANSFERASE"/>
    <property type="match status" value="1"/>
</dbReference>
<feature type="domain" description="Tetrapyrrole methylase" evidence="6">
    <location>
        <begin position="35"/>
        <end position="214"/>
    </location>
</feature>
<reference evidence="7 8" key="1">
    <citation type="submission" date="2020-04" db="EMBL/GenBank/DDBJ databases">
        <title>Usitatibacter rugosus gen. nov., sp. nov. and Usitatibacter palustris sp. nov., novel members of Usitatibacteraceae fam. nov. within the order Nitrosomonadales isolated from soil.</title>
        <authorList>
            <person name="Huber K.J."/>
            <person name="Neumann-Schaal M."/>
            <person name="Geppert A."/>
            <person name="Luckner M."/>
            <person name="Wanner G."/>
            <person name="Overmann J."/>
        </authorList>
    </citation>
    <scope>NUCLEOTIDE SEQUENCE [LARGE SCALE GENOMIC DNA]</scope>
    <source>
        <strain evidence="7 8">0125_3</strain>
    </source>
</reference>
<organism evidence="7 8">
    <name type="scientific">Usitatibacter rugosus</name>
    <dbReference type="NCBI Taxonomy" id="2732067"/>
    <lineage>
        <taxon>Bacteria</taxon>
        <taxon>Pseudomonadati</taxon>
        <taxon>Pseudomonadota</taxon>
        <taxon>Betaproteobacteria</taxon>
        <taxon>Nitrosomonadales</taxon>
        <taxon>Usitatibacteraceae</taxon>
        <taxon>Usitatibacter</taxon>
    </lineage>
</organism>
<accession>A0A6M4GVS3</accession>
<gene>
    <name evidence="7" type="primary">rsmI_2</name>
    <name evidence="7" type="ORF">DSM104443_02203</name>
</gene>
<keyword evidence="4 7" id="KW-0808">Transferase</keyword>
<evidence type="ECO:0000256" key="5">
    <source>
        <dbReference type="ARBA" id="ARBA00022691"/>
    </source>
</evidence>
<dbReference type="GO" id="GO:0006364">
    <property type="term" value="P:rRNA processing"/>
    <property type="evidence" value="ECO:0007669"/>
    <property type="project" value="UniProtKB-KW"/>
</dbReference>
<dbReference type="GO" id="GO:0008168">
    <property type="term" value="F:methyltransferase activity"/>
    <property type="evidence" value="ECO:0007669"/>
    <property type="project" value="UniProtKB-KW"/>
</dbReference>
<dbReference type="RefSeq" id="WP_171092215.1">
    <property type="nucleotide sequence ID" value="NZ_CP053069.1"/>
</dbReference>
<evidence type="ECO:0000256" key="1">
    <source>
        <dbReference type="ARBA" id="ARBA00022490"/>
    </source>
</evidence>
<dbReference type="Pfam" id="PF00590">
    <property type="entry name" value="TP_methylase"/>
    <property type="match status" value="1"/>
</dbReference>
<dbReference type="Proteomes" id="UP000501534">
    <property type="component" value="Chromosome"/>
</dbReference>
<dbReference type="SUPFAM" id="SSF53790">
    <property type="entry name" value="Tetrapyrrole methylase"/>
    <property type="match status" value="1"/>
</dbReference>
<dbReference type="EMBL" id="CP053069">
    <property type="protein sequence ID" value="QJR11132.1"/>
    <property type="molecule type" value="Genomic_DNA"/>
</dbReference>
<dbReference type="InterPro" id="IPR014777">
    <property type="entry name" value="4pyrrole_Mease_sub1"/>
</dbReference>
<dbReference type="InterPro" id="IPR008189">
    <property type="entry name" value="rRNA_ssu_MeTfrase_I"/>
</dbReference>
<dbReference type="Gene3D" id="3.40.1010.10">
    <property type="entry name" value="Cobalt-precorrin-4 Transmethylase, Domain 1"/>
    <property type="match status" value="1"/>
</dbReference>